<dbReference type="Proteomes" id="UP000474757">
    <property type="component" value="Unassembled WGS sequence"/>
</dbReference>
<dbReference type="AlphaFoldDB" id="A0A6B2JWS1"/>
<dbReference type="CDD" id="cd03443">
    <property type="entry name" value="PaaI_thioesterase"/>
    <property type="match status" value="1"/>
</dbReference>
<name>A0A6B2JWS1_9RHOB</name>
<evidence type="ECO:0000259" key="2">
    <source>
        <dbReference type="Pfam" id="PF13622"/>
    </source>
</evidence>
<proteinExistence type="predicted"/>
<organism evidence="3 4">
    <name type="scientific">Pseudoroseicyclus tamaricis</name>
    <dbReference type="NCBI Taxonomy" id="2705421"/>
    <lineage>
        <taxon>Bacteria</taxon>
        <taxon>Pseudomonadati</taxon>
        <taxon>Pseudomonadota</taxon>
        <taxon>Alphaproteobacteria</taxon>
        <taxon>Rhodobacterales</taxon>
        <taxon>Paracoccaceae</taxon>
        <taxon>Pseudoroseicyclus</taxon>
    </lineage>
</organism>
<evidence type="ECO:0000313" key="3">
    <source>
        <dbReference type="EMBL" id="NDV02355.1"/>
    </source>
</evidence>
<feature type="region of interest" description="Disordered" evidence="1">
    <location>
        <begin position="157"/>
        <end position="189"/>
    </location>
</feature>
<dbReference type="PANTHER" id="PTHR43240:SF3">
    <property type="entry name" value="THIOESTERASE DOMAIN-CONTAINING PROTEIN"/>
    <property type="match status" value="1"/>
</dbReference>
<evidence type="ECO:0000313" key="4">
    <source>
        <dbReference type="Proteomes" id="UP000474757"/>
    </source>
</evidence>
<protein>
    <submittedName>
        <fullName evidence="3">PaaI family thioesterase</fullName>
    </submittedName>
</protein>
<dbReference type="InterPro" id="IPR049449">
    <property type="entry name" value="TesB_ACOT8-like_N"/>
</dbReference>
<accession>A0A6B2JWS1</accession>
<dbReference type="Pfam" id="PF13622">
    <property type="entry name" value="4HBT_3"/>
    <property type="match status" value="1"/>
</dbReference>
<evidence type="ECO:0000256" key="1">
    <source>
        <dbReference type="SAM" id="MobiDB-lite"/>
    </source>
</evidence>
<dbReference type="EMBL" id="JAAGAB010000003">
    <property type="protein sequence ID" value="NDV02355.1"/>
    <property type="molecule type" value="Genomic_DNA"/>
</dbReference>
<gene>
    <name evidence="3" type="ORF">GZA08_15395</name>
</gene>
<keyword evidence="4" id="KW-1185">Reference proteome</keyword>
<feature type="domain" description="Acyl-CoA thioesterase-like N-terminal HotDog" evidence="2">
    <location>
        <begin position="60"/>
        <end position="154"/>
    </location>
</feature>
<dbReference type="SUPFAM" id="SSF54637">
    <property type="entry name" value="Thioesterase/thiol ester dehydrase-isomerase"/>
    <property type="match status" value="1"/>
</dbReference>
<dbReference type="PANTHER" id="PTHR43240">
    <property type="entry name" value="1,4-DIHYDROXY-2-NAPHTHOYL-COA THIOESTERASE 1"/>
    <property type="match status" value="1"/>
</dbReference>
<reference evidence="3 4" key="1">
    <citation type="submission" date="2020-02" db="EMBL/GenBank/DDBJ databases">
        <title>Pseudoroseicyclus tamarix, sp. nov., isolated from offshore sediment of a Tamarix chinensis forest.</title>
        <authorList>
            <person name="Gai Y."/>
        </authorList>
    </citation>
    <scope>NUCLEOTIDE SEQUENCE [LARGE SCALE GENOMIC DNA]</scope>
    <source>
        <strain evidence="3 4">CLL3-39</strain>
    </source>
</reference>
<sequence>MRSPEPVQIVKARRDAALGRLVTGVPYLRFLGIRFDRRGDELTAVLPYQEMMIGNPMLPALHGGVTAAFLEVTAIIELAWAFAWEEMEAGSTAEDAPPPRLPKTIDFTTDYLRAGLPRDAYARARVNRSGRRYASVHVEAWQDNRARLIAQGTGHFLMPNRPGAAPPAEGAPPAPEFDARGNGPGGSDG</sequence>
<dbReference type="InterPro" id="IPR029069">
    <property type="entry name" value="HotDog_dom_sf"/>
</dbReference>
<dbReference type="Gene3D" id="3.10.129.10">
    <property type="entry name" value="Hotdog Thioesterase"/>
    <property type="match status" value="1"/>
</dbReference>
<comment type="caution">
    <text evidence="3">The sequence shown here is derived from an EMBL/GenBank/DDBJ whole genome shotgun (WGS) entry which is preliminary data.</text>
</comment>